<sequence>MNNDSLSPTSVLTSVEEADPTPLEMSSTCPPQRHVMFLKTHKCGSSTVQNVLFRYGLTQNLSFALPLVGSSLKSNEKFMTSMIPESLLPPDGKVDIFAVHSRLNAEEHRRVLAEDAKWVTIVREPASLFESLYTYYGIGRWYKLDLTELTNFPMEKLRALPRFGKTLGNNQMLFDLGFDADLSEAQLRQAIEELDSLFDLVMVAERMDESLVLLRHLLCWSLHDVVVFTKNARGEGARTALDAHTRQRLREMNDADVRLYEHFLAKHRRAVLAFGARRMAREVAALRKLRDRSFEDCGVFRVEGHNPFPKFREYSGLVGAYATASEDEQCQRLVFSEEALLDEAKQRQLSLFEDVGRARQRSGPDV</sequence>
<keyword evidence="3 11" id="KW-0808">Transferase</keyword>
<evidence type="ECO:0000256" key="7">
    <source>
        <dbReference type="ARBA" id="ARBA00023034"/>
    </source>
</evidence>
<keyword evidence="7" id="KW-0333">Golgi apparatus</keyword>
<reference evidence="11 12" key="1">
    <citation type="submission" date="2018-04" db="EMBL/GenBank/DDBJ databases">
        <authorList>
            <person name="Zhang X."/>
            <person name="Yuan J."/>
            <person name="Li F."/>
            <person name="Xiang J."/>
        </authorList>
    </citation>
    <scope>NUCLEOTIDE SEQUENCE [LARGE SCALE GENOMIC DNA]</scope>
    <source>
        <tissue evidence="11">Muscle</tissue>
    </source>
</reference>
<feature type="region of interest" description="Disordered" evidence="10">
    <location>
        <begin position="1"/>
        <end position="27"/>
    </location>
</feature>
<evidence type="ECO:0000256" key="2">
    <source>
        <dbReference type="ARBA" id="ARBA00008124"/>
    </source>
</evidence>
<dbReference type="Proteomes" id="UP000283509">
    <property type="component" value="Unassembled WGS sequence"/>
</dbReference>
<keyword evidence="9" id="KW-0325">Glycoprotein</keyword>
<dbReference type="GO" id="GO:0009247">
    <property type="term" value="P:glycolipid biosynthetic process"/>
    <property type="evidence" value="ECO:0007669"/>
    <property type="project" value="InterPro"/>
</dbReference>
<evidence type="ECO:0000256" key="3">
    <source>
        <dbReference type="ARBA" id="ARBA00022679"/>
    </source>
</evidence>
<evidence type="ECO:0000256" key="5">
    <source>
        <dbReference type="ARBA" id="ARBA00022968"/>
    </source>
</evidence>
<protein>
    <submittedName>
        <fullName evidence="11">Putative galactose-3-O-sulfotransferase</fullName>
    </submittedName>
</protein>
<evidence type="ECO:0000256" key="9">
    <source>
        <dbReference type="ARBA" id="ARBA00023180"/>
    </source>
</evidence>
<keyword evidence="5" id="KW-0735">Signal-anchor</keyword>
<dbReference type="STRING" id="6689.A0A423SV42"/>
<dbReference type="Gene3D" id="3.40.50.300">
    <property type="entry name" value="P-loop containing nucleotide triphosphate hydrolases"/>
    <property type="match status" value="1"/>
</dbReference>
<comment type="caution">
    <text evidence="11">The sequence shown here is derived from an EMBL/GenBank/DDBJ whole genome shotgun (WGS) entry which is preliminary data.</text>
</comment>
<dbReference type="InterPro" id="IPR009729">
    <property type="entry name" value="Gal-3-0_sulfotransfrase"/>
</dbReference>
<dbReference type="AlphaFoldDB" id="A0A423SV42"/>
<evidence type="ECO:0000256" key="6">
    <source>
        <dbReference type="ARBA" id="ARBA00022989"/>
    </source>
</evidence>
<dbReference type="OrthoDB" id="514299at2759"/>
<keyword evidence="6" id="KW-1133">Transmembrane helix</keyword>
<dbReference type="GO" id="GO:0000139">
    <property type="term" value="C:Golgi membrane"/>
    <property type="evidence" value="ECO:0007669"/>
    <property type="project" value="UniProtKB-SubCell"/>
</dbReference>
<dbReference type="InterPro" id="IPR027417">
    <property type="entry name" value="P-loop_NTPase"/>
</dbReference>
<dbReference type="GO" id="GO:0001733">
    <property type="term" value="F:galactosylceramide sulfotransferase activity"/>
    <property type="evidence" value="ECO:0007669"/>
    <property type="project" value="InterPro"/>
</dbReference>
<gene>
    <name evidence="11" type="ORF">C7M84_013797</name>
</gene>
<organism evidence="11 12">
    <name type="scientific">Penaeus vannamei</name>
    <name type="common">Whiteleg shrimp</name>
    <name type="synonym">Litopenaeus vannamei</name>
    <dbReference type="NCBI Taxonomy" id="6689"/>
    <lineage>
        <taxon>Eukaryota</taxon>
        <taxon>Metazoa</taxon>
        <taxon>Ecdysozoa</taxon>
        <taxon>Arthropoda</taxon>
        <taxon>Crustacea</taxon>
        <taxon>Multicrustacea</taxon>
        <taxon>Malacostraca</taxon>
        <taxon>Eumalacostraca</taxon>
        <taxon>Eucarida</taxon>
        <taxon>Decapoda</taxon>
        <taxon>Dendrobranchiata</taxon>
        <taxon>Penaeoidea</taxon>
        <taxon>Penaeidae</taxon>
        <taxon>Penaeus</taxon>
    </lineage>
</organism>
<comment type="subcellular location">
    <subcellularLocation>
        <location evidence="1">Golgi apparatus membrane</location>
        <topology evidence="1">Single-pass type II membrane protein</topology>
    </subcellularLocation>
</comment>
<keyword evidence="12" id="KW-1185">Reference proteome</keyword>
<dbReference type="PANTHER" id="PTHR14647">
    <property type="entry name" value="GALACTOSE-3-O-SULFOTRANSFERASE"/>
    <property type="match status" value="1"/>
</dbReference>
<evidence type="ECO:0000256" key="8">
    <source>
        <dbReference type="ARBA" id="ARBA00023136"/>
    </source>
</evidence>
<dbReference type="Pfam" id="PF06990">
    <property type="entry name" value="Gal-3-0_sulfotr"/>
    <property type="match status" value="1"/>
</dbReference>
<name>A0A423SV42_PENVA</name>
<dbReference type="SUPFAM" id="SSF52540">
    <property type="entry name" value="P-loop containing nucleoside triphosphate hydrolases"/>
    <property type="match status" value="1"/>
</dbReference>
<evidence type="ECO:0000313" key="11">
    <source>
        <dbReference type="EMBL" id="ROT68082.1"/>
    </source>
</evidence>
<feature type="compositionally biased region" description="Polar residues" evidence="10">
    <location>
        <begin position="1"/>
        <end position="13"/>
    </location>
</feature>
<proteinExistence type="inferred from homology"/>
<evidence type="ECO:0000313" key="12">
    <source>
        <dbReference type="Proteomes" id="UP000283509"/>
    </source>
</evidence>
<keyword evidence="8" id="KW-0472">Membrane</keyword>
<dbReference type="EMBL" id="QCYY01002721">
    <property type="protein sequence ID" value="ROT68082.1"/>
    <property type="molecule type" value="Genomic_DNA"/>
</dbReference>
<evidence type="ECO:0000256" key="10">
    <source>
        <dbReference type="SAM" id="MobiDB-lite"/>
    </source>
</evidence>
<comment type="similarity">
    <text evidence="2">Belongs to the galactose-3-O-sulfotransferase family.</text>
</comment>
<dbReference type="PANTHER" id="PTHR14647:SF87">
    <property type="entry name" value="PUTATIVE-RELATED"/>
    <property type="match status" value="1"/>
</dbReference>
<keyword evidence="4" id="KW-0812">Transmembrane</keyword>
<reference evidence="11 12" key="2">
    <citation type="submission" date="2019-01" db="EMBL/GenBank/DDBJ databases">
        <title>The decoding of complex shrimp genome reveals the adaptation for benthos swimmer, frequently molting mechanism and breeding impact on genome.</title>
        <authorList>
            <person name="Sun Y."/>
            <person name="Gao Y."/>
            <person name="Yu Y."/>
        </authorList>
    </citation>
    <scope>NUCLEOTIDE SEQUENCE [LARGE SCALE GENOMIC DNA]</scope>
    <source>
        <tissue evidence="11">Muscle</tissue>
    </source>
</reference>
<evidence type="ECO:0000256" key="4">
    <source>
        <dbReference type="ARBA" id="ARBA00022692"/>
    </source>
</evidence>
<evidence type="ECO:0000256" key="1">
    <source>
        <dbReference type="ARBA" id="ARBA00004323"/>
    </source>
</evidence>
<accession>A0A423SV42</accession>